<keyword evidence="4" id="KW-1185">Reference proteome</keyword>
<feature type="coiled-coil region" evidence="1">
    <location>
        <begin position="256"/>
        <end position="303"/>
    </location>
</feature>
<organism evidence="3 4">
    <name type="scientific">Roseomonas alba</name>
    <dbReference type="NCBI Taxonomy" id="2846776"/>
    <lineage>
        <taxon>Bacteria</taxon>
        <taxon>Pseudomonadati</taxon>
        <taxon>Pseudomonadota</taxon>
        <taxon>Alphaproteobacteria</taxon>
        <taxon>Acetobacterales</taxon>
        <taxon>Roseomonadaceae</taxon>
        <taxon>Roseomonas</taxon>
    </lineage>
</organism>
<proteinExistence type="predicted"/>
<dbReference type="InterPro" id="IPR027417">
    <property type="entry name" value="P-loop_NTPase"/>
</dbReference>
<dbReference type="RefSeq" id="WP_219762137.1">
    <property type="nucleotide sequence ID" value="NZ_JAHYBZ010000002.1"/>
</dbReference>
<dbReference type="SMART" id="SM00382">
    <property type="entry name" value="AAA"/>
    <property type="match status" value="1"/>
</dbReference>
<dbReference type="InterPro" id="IPR049945">
    <property type="entry name" value="AAA_22"/>
</dbReference>
<dbReference type="Proteomes" id="UP001196565">
    <property type="component" value="Unassembled WGS sequence"/>
</dbReference>
<feature type="domain" description="AAA+ ATPase" evidence="2">
    <location>
        <begin position="42"/>
        <end position="182"/>
    </location>
</feature>
<dbReference type="PANTHER" id="PTHR35894:SF1">
    <property type="entry name" value="PHOSPHORIBULOKINASE _ URIDINE KINASE FAMILY"/>
    <property type="match status" value="1"/>
</dbReference>
<dbReference type="SUPFAM" id="SSF52540">
    <property type="entry name" value="P-loop containing nucleoside triphosphate hydrolases"/>
    <property type="match status" value="1"/>
</dbReference>
<dbReference type="Gene3D" id="3.40.50.300">
    <property type="entry name" value="P-loop containing nucleotide triphosphate hydrolases"/>
    <property type="match status" value="1"/>
</dbReference>
<keyword evidence="1" id="KW-0175">Coiled coil</keyword>
<dbReference type="InterPro" id="IPR052026">
    <property type="entry name" value="ExeA_AAA_ATPase_DNA-bind"/>
</dbReference>
<dbReference type="PANTHER" id="PTHR35894">
    <property type="entry name" value="GENERAL SECRETION PATHWAY PROTEIN A-RELATED"/>
    <property type="match status" value="1"/>
</dbReference>
<dbReference type="EMBL" id="JAHYBZ010000002">
    <property type="protein sequence ID" value="MBW6397531.1"/>
    <property type="molecule type" value="Genomic_DNA"/>
</dbReference>
<dbReference type="InterPro" id="IPR003593">
    <property type="entry name" value="AAA+_ATPase"/>
</dbReference>
<evidence type="ECO:0000313" key="4">
    <source>
        <dbReference type="Proteomes" id="UP001196565"/>
    </source>
</evidence>
<gene>
    <name evidence="3" type="ORF">KPL78_06720</name>
</gene>
<dbReference type="Pfam" id="PF13401">
    <property type="entry name" value="AAA_22"/>
    <property type="match status" value="1"/>
</dbReference>
<name>A0ABS7A5E5_9PROT</name>
<comment type="caution">
    <text evidence="3">The sequence shown here is derived from an EMBL/GenBank/DDBJ whole genome shotgun (WGS) entry which is preliminary data.</text>
</comment>
<reference evidence="3 4" key="1">
    <citation type="submission" date="2021-07" db="EMBL/GenBank/DDBJ databases">
        <authorList>
            <person name="So Y."/>
        </authorList>
    </citation>
    <scope>NUCLEOTIDE SEQUENCE [LARGE SCALE GENOMIC DNA]</scope>
    <source>
        <strain evidence="3 4">HJA6</strain>
    </source>
</reference>
<accession>A0ABS7A5E5</accession>
<evidence type="ECO:0000313" key="3">
    <source>
        <dbReference type="EMBL" id="MBW6397531.1"/>
    </source>
</evidence>
<evidence type="ECO:0000259" key="2">
    <source>
        <dbReference type="SMART" id="SM00382"/>
    </source>
</evidence>
<evidence type="ECO:0000256" key="1">
    <source>
        <dbReference type="SAM" id="Coils"/>
    </source>
</evidence>
<protein>
    <submittedName>
        <fullName evidence="3">AAA family ATPase</fullName>
    </submittedName>
</protein>
<sequence>MNLDTYGFREPPFQMTPDARLFFPSTVHNRAYAHLLYGLSQREGFIVVTGEVGAGKTTLIERLCAEIVPRGHAIARVMTTQVQPEDLLRLVAVAFGAPASGNKAEILRSIVAKLWDGISERGLHHVLIVDEAQALPVPALEELRMLSNVTEGSRALMQVILMGQPQLRRTLARQDLDQLRQRVLAAYHLGGLTREETHAYIRHRMAAVGWTGHPTWDDAALDAVFHNTAGIPRRINRLCSRILLSGSLEQCTVLTAELAEATAMELEQDLSEIVSEAEPPPEVLGLEAAIRDLADRITNLERVSAGRERVFRRIQALMDNTMPERAQS</sequence>